<name>A0A6P3APD4_9BURK</name>
<reference evidence="2 3" key="1">
    <citation type="submission" date="2019-09" db="EMBL/GenBank/DDBJ databases">
        <authorList>
            <person name="Depoorter E."/>
        </authorList>
    </citation>
    <scope>NUCLEOTIDE SEQUENCE [LARGE SCALE GENOMIC DNA]</scope>
    <source>
        <strain evidence="2">R-71171</strain>
    </source>
</reference>
<dbReference type="EMBL" id="CABVQT010000016">
    <property type="protein sequence ID" value="VWD48790.1"/>
    <property type="molecule type" value="Genomic_DNA"/>
</dbReference>
<feature type="chain" id="PRO_5027001722" description="Fimbrial protein" evidence="1">
    <location>
        <begin position="25"/>
        <end position="334"/>
    </location>
</feature>
<proteinExistence type="predicted"/>
<accession>A0A6P3APD4</accession>
<organism evidence="2 3">
    <name type="scientific">Burkholderia contaminans</name>
    <dbReference type="NCBI Taxonomy" id="488447"/>
    <lineage>
        <taxon>Bacteria</taxon>
        <taxon>Pseudomonadati</taxon>
        <taxon>Pseudomonadota</taxon>
        <taxon>Betaproteobacteria</taxon>
        <taxon>Burkholderiales</taxon>
        <taxon>Burkholderiaceae</taxon>
        <taxon>Burkholderia</taxon>
        <taxon>Burkholderia cepacia complex</taxon>
    </lineage>
</organism>
<keyword evidence="1" id="KW-0732">Signal</keyword>
<dbReference type="AlphaFoldDB" id="A0A6P3APD4"/>
<sequence>MTSKGRVFKWIETAFLLSILSVFADSAFAWSTAIPGSVIDRYGSCSWSENGDGTSTLRVRMDFKPGWDVPPRGIFQSRGILLYTYDKYGNMNLSSTPANSVTMNGVHNKAIWQGGYGYLMYTGGLASNQTPEWNKRGAFVADVEVVINNSVVSDWPALSIRAGNYTDDTHVVEATGGAYLGRFGTASNCTVVDPETPPSPPIVLKMNAPDWNLGELPEGDSEKMLSGADQLCFTYDGPVVSGKKFVIDATSVNGVVGNRYRLRNVSDATQFIPYDVTLNSGSSTTHLPNTNNTALSLNSSGKTCFAPTFKTTVGRELKEGDYNDVLVFTVVTKA</sequence>
<evidence type="ECO:0008006" key="4">
    <source>
        <dbReference type="Google" id="ProtNLM"/>
    </source>
</evidence>
<evidence type="ECO:0000313" key="2">
    <source>
        <dbReference type="EMBL" id="VWD48790.1"/>
    </source>
</evidence>
<dbReference type="Proteomes" id="UP000494182">
    <property type="component" value="Unassembled WGS sequence"/>
</dbReference>
<evidence type="ECO:0000313" key="3">
    <source>
        <dbReference type="Proteomes" id="UP000494182"/>
    </source>
</evidence>
<protein>
    <recommendedName>
        <fullName evidence="4">Fimbrial protein</fullName>
    </recommendedName>
</protein>
<evidence type="ECO:0000256" key="1">
    <source>
        <dbReference type="SAM" id="SignalP"/>
    </source>
</evidence>
<feature type="signal peptide" evidence="1">
    <location>
        <begin position="1"/>
        <end position="24"/>
    </location>
</feature>
<gene>
    <name evidence="2" type="ORF">BCO71171_05194</name>
</gene>